<dbReference type="Proteomes" id="UP001610432">
    <property type="component" value="Unassembled WGS sequence"/>
</dbReference>
<evidence type="ECO:0000256" key="3">
    <source>
        <dbReference type="ARBA" id="ARBA00022898"/>
    </source>
</evidence>
<dbReference type="InterPro" id="IPR050087">
    <property type="entry name" value="AON_synthase_class-II"/>
</dbReference>
<sequence>MDHDKRVDKYFATRTKGQNGVLKDILWAPNNSHTIMVGDNDYLNLVHHREVLTKQAEDLMNCTVYRDTVKSSVFLSDFDPHTALEQDVGAWYGKGCYFAQSGYAANVGVMHAVCTPGMHVYVDTFLHMSFYDGLASRRAKVHAFKTNDAADLEKKIAKYGPGLIIVESVYSTSGAFAPLEDIVRVKKAHNCLLVVDESHSFGLFGTEGRGLLHVKGLVNDVDYVTVSLAKAYATRAGLVFTKHALYVKENSYPYIFSSGLVQNDIVRLRAIWEVIKAADDRRERLINVATFFRSEMNKVAKVVGGLKNTPCAIVGVLMKDEEQLASLHRFLSNKGILAAPFIAPATSPDFPILRFTVHCDISMKDAVVVTQAVKEWTLQSKASAKAKL</sequence>
<evidence type="ECO:0000313" key="5">
    <source>
        <dbReference type="EMBL" id="KAL2862398.1"/>
    </source>
</evidence>
<protein>
    <submittedName>
        <fullName evidence="5">Pyridoxal phosphate-dependent transferase</fullName>
    </submittedName>
</protein>
<feature type="domain" description="Aminotransferase class I/classII large" evidence="4">
    <location>
        <begin position="37"/>
        <end position="359"/>
    </location>
</feature>
<keyword evidence="3" id="KW-0663">Pyridoxal phosphate</keyword>
<comment type="cofactor">
    <cofactor evidence="1">
        <name>pyridoxal 5'-phosphate</name>
        <dbReference type="ChEBI" id="CHEBI:597326"/>
    </cofactor>
</comment>
<dbReference type="RefSeq" id="XP_070881377.1">
    <property type="nucleotide sequence ID" value="XM_071034759.1"/>
</dbReference>
<dbReference type="InterPro" id="IPR004839">
    <property type="entry name" value="Aminotransferase_I/II_large"/>
</dbReference>
<dbReference type="SUPFAM" id="SSF53383">
    <property type="entry name" value="PLP-dependent transferases"/>
    <property type="match status" value="1"/>
</dbReference>
<comment type="caution">
    <text evidence="5">The sequence shown here is derived from an EMBL/GenBank/DDBJ whole genome shotgun (WGS) entry which is preliminary data.</text>
</comment>
<dbReference type="GeneID" id="98149831"/>
<gene>
    <name evidence="5" type="ORF">BJX67DRAFT_391275</name>
</gene>
<proteinExistence type="predicted"/>
<name>A0ABR4LCZ3_9EURO</name>
<evidence type="ECO:0000256" key="2">
    <source>
        <dbReference type="ARBA" id="ARBA00022679"/>
    </source>
</evidence>
<dbReference type="InterPro" id="IPR015421">
    <property type="entry name" value="PyrdxlP-dep_Trfase_major"/>
</dbReference>
<evidence type="ECO:0000259" key="4">
    <source>
        <dbReference type="Pfam" id="PF00155"/>
    </source>
</evidence>
<dbReference type="Gene3D" id="3.40.640.10">
    <property type="entry name" value="Type I PLP-dependent aspartate aminotransferase-like (Major domain)"/>
    <property type="match status" value="1"/>
</dbReference>
<accession>A0ABR4LCZ3</accession>
<evidence type="ECO:0000256" key="1">
    <source>
        <dbReference type="ARBA" id="ARBA00001933"/>
    </source>
</evidence>
<keyword evidence="2 5" id="KW-0808">Transferase</keyword>
<dbReference type="EMBL" id="JBFXLQ010000068">
    <property type="protein sequence ID" value="KAL2862398.1"/>
    <property type="molecule type" value="Genomic_DNA"/>
</dbReference>
<keyword evidence="6" id="KW-1185">Reference proteome</keyword>
<dbReference type="GO" id="GO:0016740">
    <property type="term" value="F:transferase activity"/>
    <property type="evidence" value="ECO:0007669"/>
    <property type="project" value="UniProtKB-KW"/>
</dbReference>
<reference evidence="5 6" key="1">
    <citation type="submission" date="2024-07" db="EMBL/GenBank/DDBJ databases">
        <title>Section-level genome sequencing and comparative genomics of Aspergillus sections Usti and Cavernicolus.</title>
        <authorList>
            <consortium name="Lawrence Berkeley National Laboratory"/>
            <person name="Nybo J.L."/>
            <person name="Vesth T.C."/>
            <person name="Theobald S."/>
            <person name="Frisvad J.C."/>
            <person name="Larsen T.O."/>
            <person name="Kjaerboelling I."/>
            <person name="Rothschild-Mancinelli K."/>
            <person name="Lyhne E.K."/>
            <person name="Kogle M.E."/>
            <person name="Barry K."/>
            <person name="Clum A."/>
            <person name="Na H."/>
            <person name="Ledsgaard L."/>
            <person name="Lin J."/>
            <person name="Lipzen A."/>
            <person name="Kuo A."/>
            <person name="Riley R."/>
            <person name="Mondo S."/>
            <person name="Labutti K."/>
            <person name="Haridas S."/>
            <person name="Pangalinan J."/>
            <person name="Salamov A.A."/>
            <person name="Simmons B.A."/>
            <person name="Magnuson J.K."/>
            <person name="Chen J."/>
            <person name="Drula E."/>
            <person name="Henrissat B."/>
            <person name="Wiebenga A."/>
            <person name="Lubbers R.J."/>
            <person name="Gomes A.C."/>
            <person name="Macurrencykelacurrency M.R."/>
            <person name="Stajich J."/>
            <person name="Grigoriev I.V."/>
            <person name="Mortensen U.H."/>
            <person name="De Vries R.P."/>
            <person name="Baker S.E."/>
            <person name="Andersen M.R."/>
        </authorList>
    </citation>
    <scope>NUCLEOTIDE SEQUENCE [LARGE SCALE GENOMIC DNA]</scope>
    <source>
        <strain evidence="5 6">CBS 449.75</strain>
    </source>
</reference>
<dbReference type="PANTHER" id="PTHR13693:SF100">
    <property type="entry name" value="8-AMINO-7-OXONONANOATE SYNTHASE"/>
    <property type="match status" value="1"/>
</dbReference>
<dbReference type="Pfam" id="PF00155">
    <property type="entry name" value="Aminotran_1_2"/>
    <property type="match status" value="1"/>
</dbReference>
<dbReference type="Gene3D" id="3.90.1150.10">
    <property type="entry name" value="Aspartate Aminotransferase, domain 1"/>
    <property type="match status" value="1"/>
</dbReference>
<dbReference type="InterPro" id="IPR015422">
    <property type="entry name" value="PyrdxlP-dep_Trfase_small"/>
</dbReference>
<dbReference type="InterPro" id="IPR015424">
    <property type="entry name" value="PyrdxlP-dep_Trfase"/>
</dbReference>
<evidence type="ECO:0000313" key="6">
    <source>
        <dbReference type="Proteomes" id="UP001610432"/>
    </source>
</evidence>
<organism evidence="5 6">
    <name type="scientific">Aspergillus lucknowensis</name>
    <dbReference type="NCBI Taxonomy" id="176173"/>
    <lineage>
        <taxon>Eukaryota</taxon>
        <taxon>Fungi</taxon>
        <taxon>Dikarya</taxon>
        <taxon>Ascomycota</taxon>
        <taxon>Pezizomycotina</taxon>
        <taxon>Eurotiomycetes</taxon>
        <taxon>Eurotiomycetidae</taxon>
        <taxon>Eurotiales</taxon>
        <taxon>Aspergillaceae</taxon>
        <taxon>Aspergillus</taxon>
        <taxon>Aspergillus subgen. Nidulantes</taxon>
    </lineage>
</organism>
<dbReference type="PANTHER" id="PTHR13693">
    <property type="entry name" value="CLASS II AMINOTRANSFERASE/8-AMINO-7-OXONONANOATE SYNTHASE"/>
    <property type="match status" value="1"/>
</dbReference>